<gene>
    <name evidence="3" type="ORF">BFN67_11425</name>
</gene>
<feature type="compositionally biased region" description="Polar residues" evidence="1">
    <location>
        <begin position="344"/>
        <end position="354"/>
    </location>
</feature>
<evidence type="ECO:0000256" key="1">
    <source>
        <dbReference type="SAM" id="MobiDB-lite"/>
    </source>
</evidence>
<evidence type="ECO:0008006" key="5">
    <source>
        <dbReference type="Google" id="ProtNLM"/>
    </source>
</evidence>
<dbReference type="EMBL" id="MDET01000003">
    <property type="protein sequence ID" value="OQM77088.1"/>
    <property type="molecule type" value="Genomic_DNA"/>
</dbReference>
<feature type="region of interest" description="Disordered" evidence="1">
    <location>
        <begin position="306"/>
        <end position="405"/>
    </location>
</feature>
<proteinExistence type="predicted"/>
<feature type="signal peptide" evidence="2">
    <location>
        <begin position="1"/>
        <end position="37"/>
    </location>
</feature>
<comment type="caution">
    <text evidence="3">The sequence shown here is derived from an EMBL/GenBank/DDBJ whole genome shotgun (WGS) entry which is preliminary data.</text>
</comment>
<organism evidence="3 4">
    <name type="scientific">Manganibacter manganicus</name>
    <dbReference type="NCBI Taxonomy" id="1873176"/>
    <lineage>
        <taxon>Bacteria</taxon>
        <taxon>Pseudomonadati</taxon>
        <taxon>Pseudomonadota</taxon>
        <taxon>Alphaproteobacteria</taxon>
        <taxon>Hyphomicrobiales</taxon>
        <taxon>Phyllobacteriaceae</taxon>
        <taxon>Manganibacter</taxon>
    </lineage>
</organism>
<dbReference type="InterPro" id="IPR007407">
    <property type="entry name" value="DUF459"/>
</dbReference>
<accession>A0A1V8RVA4</accession>
<dbReference type="Gene3D" id="3.40.50.1110">
    <property type="entry name" value="SGNH hydrolase"/>
    <property type="match status" value="1"/>
</dbReference>
<dbReference type="InterPro" id="IPR036514">
    <property type="entry name" value="SGNH_hydro_sf"/>
</dbReference>
<feature type="chain" id="PRO_5012235372" description="SGNH hydrolase-type esterase domain-containing protein" evidence="2">
    <location>
        <begin position="38"/>
        <end position="405"/>
    </location>
</feature>
<dbReference type="GO" id="GO:0016788">
    <property type="term" value="F:hydrolase activity, acting on ester bonds"/>
    <property type="evidence" value="ECO:0007669"/>
    <property type="project" value="UniProtKB-ARBA"/>
</dbReference>
<evidence type="ECO:0000313" key="3">
    <source>
        <dbReference type="EMBL" id="OQM77088.1"/>
    </source>
</evidence>
<reference evidence="3 4" key="1">
    <citation type="journal article" date="2016" name="Int. J. Syst. Evol. Microbiol.">
        <title>Pseudaminobacter manganicus sp. nov., isolated from sludge of a manganese mine.</title>
        <authorList>
            <person name="Li J."/>
            <person name="Huang J."/>
            <person name="Liao S."/>
            <person name="Wang G."/>
        </authorList>
    </citation>
    <scope>NUCLEOTIDE SEQUENCE [LARGE SCALE GENOMIC DNA]</scope>
    <source>
        <strain evidence="3 4">JH-7</strain>
    </source>
</reference>
<feature type="compositionally biased region" description="Low complexity" evidence="1">
    <location>
        <begin position="76"/>
        <end position="90"/>
    </location>
</feature>
<evidence type="ECO:0000313" key="4">
    <source>
        <dbReference type="Proteomes" id="UP000191905"/>
    </source>
</evidence>
<feature type="region of interest" description="Disordered" evidence="1">
    <location>
        <begin position="59"/>
        <end position="91"/>
    </location>
</feature>
<feature type="compositionally biased region" description="Low complexity" evidence="1">
    <location>
        <begin position="306"/>
        <end position="319"/>
    </location>
</feature>
<protein>
    <recommendedName>
        <fullName evidence="5">SGNH hydrolase-type esterase domain-containing protein</fullName>
    </recommendedName>
</protein>
<dbReference type="Pfam" id="PF04311">
    <property type="entry name" value="DUF459"/>
    <property type="match status" value="1"/>
</dbReference>
<dbReference type="STRING" id="1873176.BFN67_11425"/>
<dbReference type="OrthoDB" id="9805649at2"/>
<dbReference type="RefSeq" id="WP_080918212.1">
    <property type="nucleotide sequence ID" value="NZ_MDET01000003.1"/>
</dbReference>
<dbReference type="Proteomes" id="UP000191905">
    <property type="component" value="Unassembled WGS sequence"/>
</dbReference>
<evidence type="ECO:0000256" key="2">
    <source>
        <dbReference type="SAM" id="SignalP"/>
    </source>
</evidence>
<name>A0A1V8RVA4_9HYPH</name>
<keyword evidence="4" id="KW-1185">Reference proteome</keyword>
<dbReference type="AlphaFoldDB" id="A0A1V8RVA4"/>
<keyword evidence="2" id="KW-0732">Signal</keyword>
<dbReference type="CDD" id="cd01829">
    <property type="entry name" value="SGNH_hydrolase_peri2"/>
    <property type="match status" value="1"/>
</dbReference>
<sequence length="405" mass="43332">MHWSARILKIMPQAPALLLAAAMALVAVLAVQAPAQAQERRHWSLRDLFFPRREERVRPPADAFPPRPKVRKPRRFAPAETAEPETPAVEKAPDARTVLVVGDFMAGGLAEGLQDIFADNPSVRIVDRTKGSSGFVRDDFYDWPKEIGPLIQQEKPAVVAVMIGSNDRQSLSVDGTRESPRSDAWTTAYKVRIASFGKIVHDSKVPLLWIGMPSFKPGTMTADMLAFNDLYRSAAEAVGGEFVDIWDGFVDENGAFVFNGPDVNGQSARLRGDDGINMTKAGKRKVAFYAEKPLLKLLGLGGGPDAAPASPVDSLSPVPGAAASTGRTPPMLLDDPKLDGDTTLLGSAPQSILKSDSAADRLVTDGIVPSAPPGRADHFDISEKPAVANPDAETTTPPTVPAPVH</sequence>
<dbReference type="SUPFAM" id="SSF52266">
    <property type="entry name" value="SGNH hydrolase"/>
    <property type="match status" value="1"/>
</dbReference>